<keyword evidence="5" id="KW-0072">Autophagy</keyword>
<organism evidence="7 8">
    <name type="scientific">Synchytrium microbalum</name>
    <dbReference type="NCBI Taxonomy" id="1806994"/>
    <lineage>
        <taxon>Eukaryota</taxon>
        <taxon>Fungi</taxon>
        <taxon>Fungi incertae sedis</taxon>
        <taxon>Chytridiomycota</taxon>
        <taxon>Chytridiomycota incertae sedis</taxon>
        <taxon>Chytridiomycetes</taxon>
        <taxon>Synchytriales</taxon>
        <taxon>Synchytriaceae</taxon>
        <taxon>Synchytrium</taxon>
    </lineage>
</organism>
<evidence type="ECO:0000256" key="1">
    <source>
        <dbReference type="ARBA" id="ARBA00005696"/>
    </source>
</evidence>
<keyword evidence="4" id="KW-0833">Ubl conjugation pathway</keyword>
<gene>
    <name evidence="7" type="ORF">SmJEL517_g00875</name>
</gene>
<evidence type="ECO:0000313" key="7">
    <source>
        <dbReference type="EMBL" id="TPX36909.1"/>
    </source>
</evidence>
<dbReference type="PANTHER" id="PTHR14957:SF1">
    <property type="entry name" value="UBIQUITIN-LIKE-CONJUGATING ENZYME ATG10"/>
    <property type="match status" value="1"/>
</dbReference>
<evidence type="ECO:0000256" key="3">
    <source>
        <dbReference type="ARBA" id="ARBA00022679"/>
    </source>
</evidence>
<dbReference type="InterPro" id="IPR007135">
    <property type="entry name" value="Atg3/Atg10"/>
</dbReference>
<dbReference type="STRING" id="1806994.A0A507CCK4"/>
<dbReference type="Proteomes" id="UP000319731">
    <property type="component" value="Unassembled WGS sequence"/>
</dbReference>
<evidence type="ECO:0000256" key="5">
    <source>
        <dbReference type="ARBA" id="ARBA00023006"/>
    </source>
</evidence>
<evidence type="ECO:0000256" key="6">
    <source>
        <dbReference type="ARBA" id="ARBA00029833"/>
    </source>
</evidence>
<sequence>MVISFDVPQFLTRDEFKIQALGLVRRAEVLREPWTWTDIGKGGYLVKNVLIPDARKPSDEALDSHNLTDEEEDPAALNTRSLTSCSKWQFHVCYSPSWRSPVLYFIKDGPSYNPLHIMLDIEERLSGSDVGRFAKVSQQDHPHLNIPFFYLHPCGTSQHMGDVAPVGEQYLLTWLSCMSHLFPLVDLEYYVV</sequence>
<reference evidence="7 8" key="1">
    <citation type="journal article" date="2019" name="Sci. Rep.">
        <title>Comparative genomics of chytrid fungi reveal insights into the obligate biotrophic and pathogenic lifestyle of Synchytrium endobioticum.</title>
        <authorList>
            <person name="van de Vossenberg B.T.L.H."/>
            <person name="Warris S."/>
            <person name="Nguyen H.D.T."/>
            <person name="van Gent-Pelzer M.P.E."/>
            <person name="Joly D.L."/>
            <person name="van de Geest H.C."/>
            <person name="Bonants P.J.M."/>
            <person name="Smith D.S."/>
            <person name="Levesque C.A."/>
            <person name="van der Lee T.A.J."/>
        </authorList>
    </citation>
    <scope>NUCLEOTIDE SEQUENCE [LARGE SCALE GENOMIC DNA]</scope>
    <source>
        <strain evidence="7 8">JEL517</strain>
    </source>
</reference>
<dbReference type="GeneID" id="42002100"/>
<dbReference type="EMBL" id="QEAO01000003">
    <property type="protein sequence ID" value="TPX36909.1"/>
    <property type="molecule type" value="Genomic_DNA"/>
</dbReference>
<accession>A0A507CCK4</accession>
<dbReference type="AlphaFoldDB" id="A0A507CCK4"/>
<keyword evidence="8" id="KW-1185">Reference proteome</keyword>
<dbReference type="OrthoDB" id="4089664at2759"/>
<dbReference type="GO" id="GO:0000045">
    <property type="term" value="P:autophagosome assembly"/>
    <property type="evidence" value="ECO:0007669"/>
    <property type="project" value="TreeGrafter"/>
</dbReference>
<evidence type="ECO:0000256" key="4">
    <source>
        <dbReference type="ARBA" id="ARBA00022786"/>
    </source>
</evidence>
<comment type="similarity">
    <text evidence="1">Belongs to the ATG10 family.</text>
</comment>
<proteinExistence type="inferred from homology"/>
<comment type="caution">
    <text evidence="7">The sequence shown here is derived from an EMBL/GenBank/DDBJ whole genome shotgun (WGS) entry which is preliminary data.</text>
</comment>
<protein>
    <recommendedName>
        <fullName evidence="2">Ubiquitin-like-conjugating enzyme ATG10</fullName>
    </recommendedName>
    <alternativeName>
        <fullName evidence="6">Autophagy-related protein 10</fullName>
    </alternativeName>
</protein>
<dbReference type="GO" id="GO:0061651">
    <property type="term" value="F:Atg12 conjugating enzyme activity"/>
    <property type="evidence" value="ECO:0007669"/>
    <property type="project" value="TreeGrafter"/>
</dbReference>
<dbReference type="Pfam" id="PF03987">
    <property type="entry name" value="Autophagy_act_C"/>
    <property type="match status" value="1"/>
</dbReference>
<evidence type="ECO:0000256" key="2">
    <source>
        <dbReference type="ARBA" id="ARBA00021099"/>
    </source>
</evidence>
<dbReference type="GO" id="GO:0000422">
    <property type="term" value="P:autophagy of mitochondrion"/>
    <property type="evidence" value="ECO:0007669"/>
    <property type="project" value="TreeGrafter"/>
</dbReference>
<dbReference type="Gene3D" id="3.30.1460.50">
    <property type="match status" value="1"/>
</dbReference>
<dbReference type="RefSeq" id="XP_031026980.1">
    <property type="nucleotide sequence ID" value="XM_031166803.1"/>
</dbReference>
<evidence type="ECO:0000313" key="8">
    <source>
        <dbReference type="Proteomes" id="UP000319731"/>
    </source>
</evidence>
<keyword evidence="3" id="KW-0808">Transferase</keyword>
<dbReference type="GO" id="GO:0032446">
    <property type="term" value="P:protein modification by small protein conjugation"/>
    <property type="evidence" value="ECO:0007669"/>
    <property type="project" value="TreeGrafter"/>
</dbReference>
<dbReference type="GO" id="GO:0005829">
    <property type="term" value="C:cytosol"/>
    <property type="evidence" value="ECO:0007669"/>
    <property type="project" value="TreeGrafter"/>
</dbReference>
<name>A0A507CCK4_9FUNG</name>
<dbReference type="PANTHER" id="PTHR14957">
    <property type="entry name" value="UBIQUITIN-LIKE-CONJUGATING ENZYME ATG10"/>
    <property type="match status" value="1"/>
</dbReference>